<reference evidence="1 2" key="1">
    <citation type="submission" date="2020-01" db="EMBL/GenBank/DDBJ databases">
        <title>Patterns of diversity and host range of bacteriophage communities associated with bean-nodulatin bacteria.</title>
        <authorList>
            <person name="Vann Cauwenberghe J."/>
            <person name="Santamaria R.I."/>
            <person name="Bustos P."/>
            <person name="Juarez S."/>
            <person name="Gonzalez V."/>
        </authorList>
    </citation>
    <scope>NUCLEOTIDE SEQUENCE [LARGE SCALE GENOMIC DNA]</scope>
    <source>
        <strain evidence="2">RHph</strain>
    </source>
</reference>
<gene>
    <name evidence="1" type="ORF">EVB97_103</name>
</gene>
<sequence length="90" mass="10226">MSILNTENVKSLNWSTLQENGIKYAWSPFGGIYSIHVNPEGSCTVNFRNDKYENYDSLEDGIVAAQNHHVSKIKDLFQLPDPNAEPTWNI</sequence>
<protein>
    <submittedName>
        <fullName evidence="1">Uncharacterized protein</fullName>
    </submittedName>
</protein>
<name>A0A7S5RBX4_9CAUD</name>
<organism evidence="1 2">
    <name type="scientific">Rhizobium phage RHph_Y65</name>
    <dbReference type="NCBI Taxonomy" id="2509785"/>
    <lineage>
        <taxon>Viruses</taxon>
        <taxon>Duplodnaviria</taxon>
        <taxon>Heunggongvirae</taxon>
        <taxon>Uroviricota</taxon>
        <taxon>Caudoviricetes</taxon>
        <taxon>Kleczkowskaviridae</taxon>
        <taxon>Cuauhnahuacvirus</taxon>
        <taxon>Cuauhnahuacvirus Y65</taxon>
    </lineage>
</organism>
<evidence type="ECO:0000313" key="1">
    <source>
        <dbReference type="EMBL" id="QIG72661.1"/>
    </source>
</evidence>
<proteinExistence type="predicted"/>
<evidence type="ECO:0000313" key="2">
    <source>
        <dbReference type="Proteomes" id="UP000655883"/>
    </source>
</evidence>
<dbReference type="EMBL" id="MN988525">
    <property type="protein sequence ID" value="QIG72661.1"/>
    <property type="molecule type" value="Genomic_DNA"/>
</dbReference>
<accession>A0A7S5RBX4</accession>
<keyword evidence="2" id="KW-1185">Reference proteome</keyword>
<dbReference type="Proteomes" id="UP000655883">
    <property type="component" value="Segment"/>
</dbReference>